<reference evidence="3 4" key="1">
    <citation type="submission" date="2020-07" db="EMBL/GenBank/DDBJ databases">
        <title>Sequencing the genomes of 1000 actinobacteria strains.</title>
        <authorList>
            <person name="Klenk H.-P."/>
        </authorList>
    </citation>
    <scope>NUCLEOTIDE SEQUENCE [LARGE SCALE GENOMIC DNA]</scope>
    <source>
        <strain evidence="3 4">DSM 42178</strain>
    </source>
</reference>
<protein>
    <submittedName>
        <fullName evidence="3">LmbE family N-acetylglucosaminyl deacetylase</fullName>
    </submittedName>
</protein>
<evidence type="ECO:0000313" key="3">
    <source>
        <dbReference type="EMBL" id="NYI08254.1"/>
    </source>
</evidence>
<dbReference type="Pfam" id="PF26607">
    <property type="entry name" value="DUF8189"/>
    <property type="match status" value="1"/>
</dbReference>
<dbReference type="GO" id="GO:0016137">
    <property type="term" value="P:glycoside metabolic process"/>
    <property type="evidence" value="ECO:0007669"/>
    <property type="project" value="UniProtKB-ARBA"/>
</dbReference>
<gene>
    <name evidence="3" type="ORF">FHU37_005283</name>
</gene>
<dbReference type="InterPro" id="IPR024078">
    <property type="entry name" value="LmbE-like_dom_sf"/>
</dbReference>
<dbReference type="AlphaFoldDB" id="A0A853A5Y1"/>
<dbReference type="InterPro" id="IPR003737">
    <property type="entry name" value="GlcNAc_PI_deacetylase-related"/>
</dbReference>
<dbReference type="PANTHER" id="PTHR12993:SF11">
    <property type="entry name" value="N-ACETYLGLUCOSAMINYL-PHOSPHATIDYLINOSITOL DE-N-ACETYLASE"/>
    <property type="match status" value="1"/>
</dbReference>
<accession>A0A853A5Y1</accession>
<sequence>MIGSMPRRLRGSLAAVACGALLVAASPPEGGNHERALRPSSFLNIVAHQDDELLFMNPDVIEGLRNGHRTTTVYITAGEAGFGTDDSDPEPLADQPSCKDLDTRLREQYIECRQRGIRLAYAMMIDPEVDADADLDELWRRQVYEFSRDRQAERYVSTQDPDISLIFLNLPEHSDATAQGGPGALHNLWYEPGTVVRTVEPAGSVLEGDTYEYDRDDLIDALVEIMDRFQPTVVRVQDTHPDDRYQPGWPYHDHTDHVMAGLFASRASDEYLRGADAVPHITVGYRNYNTVDAPANLDDDGTKADVFWAYAQYDTNIGEPGEPEQEHYEGWLQRMYYRWPTGTTWASRHENGRIAAFTVVGGELWIWTQHPSGSWERENLGSPDGRRLAPGVTVARNNHGELEAFVVGFDDLSGSEEEPPAVYRLRQDGANGDWRLDDWDDLGNPNAHVGSQYHIGTPVVAANGDGRLQVFIRNAGGGLSSVVHDTADPDDGFRGWVDHGGYDIQETPGVVTMRDGRVEVFASTLGPGILHWQQELGDETLHRQAAVPSPTPASPPTPAINQDGRPEIYYRVAGTGEVAVSYYDGSRWVGGPAFDGPGGVGAVATLDADGGADDGRITLLTRTASTGVGVNRQRGANEGYDAEDWTDLGNTIVGLPTVAVDNDGRAVALAVGTDGNLYTAHQVSHETDAEFGEWRLMPG</sequence>
<dbReference type="PANTHER" id="PTHR12993">
    <property type="entry name" value="N-ACETYLGLUCOSAMINYL-PHOSPHATIDYLINOSITOL DE-N-ACETYLASE-RELATED"/>
    <property type="match status" value="1"/>
</dbReference>
<dbReference type="Gene3D" id="3.40.50.10320">
    <property type="entry name" value="LmbE-like"/>
    <property type="match status" value="1"/>
</dbReference>
<keyword evidence="1" id="KW-0862">Zinc</keyword>
<dbReference type="InterPro" id="IPR058502">
    <property type="entry name" value="PLL-like_beta-prop"/>
</dbReference>
<comment type="caution">
    <text evidence="3">The sequence shown here is derived from an EMBL/GenBank/DDBJ whole genome shotgun (WGS) entry which is preliminary data.</text>
</comment>
<dbReference type="SUPFAM" id="SSF102588">
    <property type="entry name" value="LmbE-like"/>
    <property type="match status" value="1"/>
</dbReference>
<proteinExistence type="predicted"/>
<name>A0A853A5Y1_9ACTN</name>
<dbReference type="RefSeq" id="WP_179817103.1">
    <property type="nucleotide sequence ID" value="NZ_JACBZD010000002.1"/>
</dbReference>
<organism evidence="3 4">
    <name type="scientific">Allostreptomyces psammosilenae</name>
    <dbReference type="NCBI Taxonomy" id="1892865"/>
    <lineage>
        <taxon>Bacteria</taxon>
        <taxon>Bacillati</taxon>
        <taxon>Actinomycetota</taxon>
        <taxon>Actinomycetes</taxon>
        <taxon>Kitasatosporales</taxon>
        <taxon>Streptomycetaceae</taxon>
        <taxon>Allostreptomyces</taxon>
    </lineage>
</organism>
<dbReference type="Pfam" id="PF02585">
    <property type="entry name" value="PIG-L"/>
    <property type="match status" value="1"/>
</dbReference>
<evidence type="ECO:0000313" key="4">
    <source>
        <dbReference type="Proteomes" id="UP000567795"/>
    </source>
</evidence>
<keyword evidence="4" id="KW-1185">Reference proteome</keyword>
<dbReference type="Proteomes" id="UP000567795">
    <property type="component" value="Unassembled WGS sequence"/>
</dbReference>
<dbReference type="EMBL" id="JACBZD010000002">
    <property type="protein sequence ID" value="NYI08254.1"/>
    <property type="molecule type" value="Genomic_DNA"/>
</dbReference>
<dbReference type="GO" id="GO:0016811">
    <property type="term" value="F:hydrolase activity, acting on carbon-nitrogen (but not peptide) bonds, in linear amides"/>
    <property type="evidence" value="ECO:0007669"/>
    <property type="project" value="TreeGrafter"/>
</dbReference>
<feature type="domain" description="PLL-like beta propeller" evidence="2">
    <location>
        <begin position="456"/>
        <end position="695"/>
    </location>
</feature>
<evidence type="ECO:0000259" key="2">
    <source>
        <dbReference type="Pfam" id="PF26607"/>
    </source>
</evidence>
<evidence type="ECO:0000256" key="1">
    <source>
        <dbReference type="ARBA" id="ARBA00022833"/>
    </source>
</evidence>
<dbReference type="SUPFAM" id="SSF89372">
    <property type="entry name" value="Fucose-specific lectin"/>
    <property type="match status" value="1"/>
</dbReference>